<sequence length="46" mass="5023">MSNEEEFKLSTERIILIVVSFLLLITVAYIAITSLAKKPTTGTLPG</sequence>
<comment type="caution">
    <text evidence="2">The sequence shown here is derived from an EMBL/GenBank/DDBJ whole genome shotgun (WGS) entry which is preliminary data.</text>
</comment>
<evidence type="ECO:0000256" key="1">
    <source>
        <dbReference type="SAM" id="Phobius"/>
    </source>
</evidence>
<feature type="non-terminal residue" evidence="2">
    <location>
        <position position="46"/>
    </location>
</feature>
<feature type="transmembrane region" description="Helical" evidence="1">
    <location>
        <begin position="14"/>
        <end position="32"/>
    </location>
</feature>
<proteinExistence type="predicted"/>
<protein>
    <submittedName>
        <fullName evidence="2">Uncharacterized protein</fullName>
    </submittedName>
</protein>
<gene>
    <name evidence="2" type="ORF">S12H4_46500</name>
</gene>
<dbReference type="EMBL" id="BARW01028855">
    <property type="protein sequence ID" value="GAJ03609.1"/>
    <property type="molecule type" value="Genomic_DNA"/>
</dbReference>
<keyword evidence="1" id="KW-1133">Transmembrane helix</keyword>
<accession>X1TEC1</accession>
<evidence type="ECO:0000313" key="2">
    <source>
        <dbReference type="EMBL" id="GAJ03609.1"/>
    </source>
</evidence>
<reference evidence="2" key="1">
    <citation type="journal article" date="2014" name="Front. Microbiol.">
        <title>High frequency of phylogenetically diverse reductive dehalogenase-homologous genes in deep subseafloor sedimentary metagenomes.</title>
        <authorList>
            <person name="Kawai M."/>
            <person name="Futagami T."/>
            <person name="Toyoda A."/>
            <person name="Takaki Y."/>
            <person name="Nishi S."/>
            <person name="Hori S."/>
            <person name="Arai W."/>
            <person name="Tsubouchi T."/>
            <person name="Morono Y."/>
            <person name="Uchiyama I."/>
            <person name="Ito T."/>
            <person name="Fujiyama A."/>
            <person name="Inagaki F."/>
            <person name="Takami H."/>
        </authorList>
    </citation>
    <scope>NUCLEOTIDE SEQUENCE</scope>
    <source>
        <strain evidence="2">Expedition CK06-06</strain>
    </source>
</reference>
<dbReference type="AlphaFoldDB" id="X1TEC1"/>
<organism evidence="2">
    <name type="scientific">marine sediment metagenome</name>
    <dbReference type="NCBI Taxonomy" id="412755"/>
    <lineage>
        <taxon>unclassified sequences</taxon>
        <taxon>metagenomes</taxon>
        <taxon>ecological metagenomes</taxon>
    </lineage>
</organism>
<keyword evidence="1" id="KW-0812">Transmembrane</keyword>
<keyword evidence="1" id="KW-0472">Membrane</keyword>
<name>X1TEC1_9ZZZZ</name>